<gene>
    <name evidence="1" type="ORF">S01H4_26347</name>
</gene>
<comment type="caution">
    <text evidence="1">The sequence shown here is derived from an EMBL/GenBank/DDBJ whole genome shotgun (WGS) entry which is preliminary data.</text>
</comment>
<accession>X1BJ77</accession>
<protein>
    <submittedName>
        <fullName evidence="1">Uncharacterized protein</fullName>
    </submittedName>
</protein>
<organism evidence="1">
    <name type="scientific">marine sediment metagenome</name>
    <dbReference type="NCBI Taxonomy" id="412755"/>
    <lineage>
        <taxon>unclassified sequences</taxon>
        <taxon>metagenomes</taxon>
        <taxon>ecological metagenomes</taxon>
    </lineage>
</organism>
<proteinExistence type="predicted"/>
<sequence>MSGSKANKLEGKWRDCKSEICDWLAMSMKELPPAKKASDCLDIIKAYQLVSNMVGKGRPDEDEDIKVEQNVILAGNEISRAIGRVGVITADIFGEKDEENDEE</sequence>
<dbReference type="EMBL" id="BART01012693">
    <property type="protein sequence ID" value="GAG84148.1"/>
    <property type="molecule type" value="Genomic_DNA"/>
</dbReference>
<reference evidence="1" key="1">
    <citation type="journal article" date="2014" name="Front. Microbiol.">
        <title>High frequency of phylogenetically diverse reductive dehalogenase-homologous genes in deep subseafloor sedimentary metagenomes.</title>
        <authorList>
            <person name="Kawai M."/>
            <person name="Futagami T."/>
            <person name="Toyoda A."/>
            <person name="Takaki Y."/>
            <person name="Nishi S."/>
            <person name="Hori S."/>
            <person name="Arai W."/>
            <person name="Tsubouchi T."/>
            <person name="Morono Y."/>
            <person name="Uchiyama I."/>
            <person name="Ito T."/>
            <person name="Fujiyama A."/>
            <person name="Inagaki F."/>
            <person name="Takami H."/>
        </authorList>
    </citation>
    <scope>NUCLEOTIDE SEQUENCE</scope>
    <source>
        <strain evidence="1">Expedition CK06-06</strain>
    </source>
</reference>
<dbReference type="AlphaFoldDB" id="X1BJ77"/>
<name>X1BJ77_9ZZZZ</name>
<evidence type="ECO:0000313" key="1">
    <source>
        <dbReference type="EMBL" id="GAG84148.1"/>
    </source>
</evidence>